<evidence type="ECO:0000256" key="11">
    <source>
        <dbReference type="ARBA" id="ARBA00031050"/>
    </source>
</evidence>
<protein>
    <recommendedName>
        <fullName evidence="5">3-methyl-2-oxobutanoate dehydrogenase (2-methylpropanoyl-transferring)</fullName>
        <ecNumber evidence="5">1.2.4.4</ecNumber>
    </recommendedName>
    <alternativeName>
        <fullName evidence="11">Branched-chain alpha-keto acid dehydrogenase E1 component alpha chain</fullName>
    </alternativeName>
</protein>
<keyword evidence="7" id="KW-0809">Transit peptide</keyword>
<keyword evidence="6" id="KW-0479">Metal-binding</keyword>
<proteinExistence type="inferred from homology"/>
<evidence type="ECO:0000313" key="14">
    <source>
        <dbReference type="EMBL" id="KAL2633325.1"/>
    </source>
</evidence>
<dbReference type="CDD" id="cd02000">
    <property type="entry name" value="TPP_E1_PDC_ADC_BCADC"/>
    <property type="match status" value="1"/>
</dbReference>
<dbReference type="InterPro" id="IPR001017">
    <property type="entry name" value="DH_E1"/>
</dbReference>
<comment type="cofactor">
    <cofactor evidence="1">
        <name>thiamine diphosphate</name>
        <dbReference type="ChEBI" id="CHEBI:58937"/>
    </cofactor>
</comment>
<dbReference type="GO" id="GO:0009083">
    <property type="term" value="P:branched-chain amino acid catabolic process"/>
    <property type="evidence" value="ECO:0007669"/>
    <property type="project" value="UniProtKB-ARBA"/>
</dbReference>
<keyword evidence="15" id="KW-1185">Reference proteome</keyword>
<evidence type="ECO:0000256" key="2">
    <source>
        <dbReference type="ARBA" id="ARBA00004305"/>
    </source>
</evidence>
<gene>
    <name evidence="14" type="ORF">R1flu_004804</name>
</gene>
<comment type="similarity">
    <text evidence="3">Belongs to the BCKDHA family.</text>
</comment>
<evidence type="ECO:0000256" key="12">
    <source>
        <dbReference type="ARBA" id="ARBA00052792"/>
    </source>
</evidence>
<keyword evidence="8" id="KW-0630">Potassium</keyword>
<evidence type="ECO:0000256" key="10">
    <source>
        <dbReference type="ARBA" id="ARBA00023128"/>
    </source>
</evidence>
<dbReference type="FunFam" id="3.40.50.970:FF:000015">
    <property type="entry name" value="2-oxoisovalerate dehydrogenase subunit alpha"/>
    <property type="match status" value="1"/>
</dbReference>
<evidence type="ECO:0000256" key="7">
    <source>
        <dbReference type="ARBA" id="ARBA00022946"/>
    </source>
</evidence>
<evidence type="ECO:0000256" key="9">
    <source>
        <dbReference type="ARBA" id="ARBA00023002"/>
    </source>
</evidence>
<dbReference type="Proteomes" id="UP001605036">
    <property type="component" value="Unassembled WGS sequence"/>
</dbReference>
<comment type="subunit">
    <text evidence="4">Heterotetramer of alpha and beta chains.</text>
</comment>
<keyword evidence="9" id="KW-0560">Oxidoreductase</keyword>
<dbReference type="PROSITE" id="PS51257">
    <property type="entry name" value="PROKAR_LIPOPROTEIN"/>
    <property type="match status" value="1"/>
</dbReference>
<dbReference type="InterPro" id="IPR050771">
    <property type="entry name" value="Alpha-ketoacid_DH_E1_comp"/>
</dbReference>
<evidence type="ECO:0000256" key="4">
    <source>
        <dbReference type="ARBA" id="ARBA00011516"/>
    </source>
</evidence>
<dbReference type="GO" id="GO:0046872">
    <property type="term" value="F:metal ion binding"/>
    <property type="evidence" value="ECO:0007669"/>
    <property type="project" value="UniProtKB-KW"/>
</dbReference>
<evidence type="ECO:0000256" key="8">
    <source>
        <dbReference type="ARBA" id="ARBA00022958"/>
    </source>
</evidence>
<keyword evidence="10" id="KW-0496">Mitochondrion</keyword>
<organism evidence="14 15">
    <name type="scientific">Riccia fluitans</name>
    <dbReference type="NCBI Taxonomy" id="41844"/>
    <lineage>
        <taxon>Eukaryota</taxon>
        <taxon>Viridiplantae</taxon>
        <taxon>Streptophyta</taxon>
        <taxon>Embryophyta</taxon>
        <taxon>Marchantiophyta</taxon>
        <taxon>Marchantiopsida</taxon>
        <taxon>Marchantiidae</taxon>
        <taxon>Marchantiales</taxon>
        <taxon>Ricciaceae</taxon>
        <taxon>Riccia</taxon>
    </lineage>
</organism>
<evidence type="ECO:0000313" key="15">
    <source>
        <dbReference type="Proteomes" id="UP001605036"/>
    </source>
</evidence>
<evidence type="ECO:0000259" key="13">
    <source>
        <dbReference type="Pfam" id="PF00676"/>
    </source>
</evidence>
<dbReference type="Gene3D" id="3.40.50.970">
    <property type="match status" value="1"/>
</dbReference>
<name>A0ABD1YS63_9MARC</name>
<reference evidence="14 15" key="1">
    <citation type="submission" date="2024-09" db="EMBL/GenBank/DDBJ databases">
        <title>Chromosome-scale assembly of Riccia fluitans.</title>
        <authorList>
            <person name="Paukszto L."/>
            <person name="Sawicki J."/>
            <person name="Karawczyk K."/>
            <person name="Piernik-Szablinska J."/>
            <person name="Szczecinska M."/>
            <person name="Mazdziarz M."/>
        </authorList>
    </citation>
    <scope>NUCLEOTIDE SEQUENCE [LARGE SCALE GENOMIC DNA]</scope>
    <source>
        <strain evidence="14">Rf_01</strain>
        <tissue evidence="14">Aerial parts of the thallus</tissue>
    </source>
</reference>
<evidence type="ECO:0000256" key="3">
    <source>
        <dbReference type="ARBA" id="ARBA00008646"/>
    </source>
</evidence>
<dbReference type="PANTHER" id="PTHR43380">
    <property type="entry name" value="2-OXOISOVALERATE DEHYDROGENASE SUBUNIT ALPHA, MITOCHONDRIAL"/>
    <property type="match status" value="1"/>
</dbReference>
<dbReference type="InterPro" id="IPR029061">
    <property type="entry name" value="THDP-binding"/>
</dbReference>
<evidence type="ECO:0000256" key="5">
    <source>
        <dbReference type="ARBA" id="ARBA00012277"/>
    </source>
</evidence>
<accession>A0ABD1YS63</accession>
<dbReference type="EC" id="1.2.4.4" evidence="5"/>
<dbReference type="EMBL" id="JBHFFA010000003">
    <property type="protein sequence ID" value="KAL2633325.1"/>
    <property type="molecule type" value="Genomic_DNA"/>
</dbReference>
<feature type="domain" description="Dehydrogenase E1 component" evidence="13">
    <location>
        <begin position="205"/>
        <end position="501"/>
    </location>
</feature>
<sequence>MRFKTVVETFSRKKAPLQFLGFLGCLRITVDSIAKQKKTWIYRWRCFTLKLHDEIPSLNFGNLLCTERDQAMASSVAARKRLLGTARQLWSSPVALVVKRSSWKDSIDGEDTGFSSTGLGGSFLFRSFSSLKASSPTLQSCNYDENAEMAHFPGARITYTENLQFISKLLPSTLPCFRVLSEHGEELVKDVPELDKGMALKMYEQMATLQVLDSVFYNAQRQGRFGFYATCTGEEALNIACAAALNDSDTVFPQYREPGVLLWRGYELQEFADHCIGNYQGHGKGRQMSIHYGSSRLHYFTVSSVLATQIPHAVGAGYSLKMENKKRCSVTFFGEGAASEGDFHGAVNFAACLEVPVLFICRNNGWAISTPASEQYRGDGIAGRGQAYGVRSIRVDGNDALAVFSAVKAARQLAVDNNEPVLLELMTYRVGHHSTSDDSTKYRDIAEIRHWNERRDGVARFRKWLESKGWWNDTVDVQLRKDLRAEVIACLAAAEAKKKPPLADLFGDVYDSLPQNLAEQEQVLREAVLKCPEMYPTDVPL</sequence>
<dbReference type="Pfam" id="PF00676">
    <property type="entry name" value="E1_dh"/>
    <property type="match status" value="1"/>
</dbReference>
<dbReference type="SUPFAM" id="SSF52518">
    <property type="entry name" value="Thiamin diphosphate-binding fold (THDP-binding)"/>
    <property type="match status" value="1"/>
</dbReference>
<dbReference type="GO" id="GO:0005759">
    <property type="term" value="C:mitochondrial matrix"/>
    <property type="evidence" value="ECO:0007669"/>
    <property type="project" value="UniProtKB-SubCell"/>
</dbReference>
<comment type="catalytic activity">
    <reaction evidence="12">
        <text>N(6)-[(R)-lipoyl]-L-lysyl-[protein] + 3-methyl-2-oxobutanoate + H(+) = N(6)-[(R)-S(8)-2-methylpropanoyldihydrolipoyl]-L-lysyl-[protein] + CO2</text>
        <dbReference type="Rhea" id="RHEA:13457"/>
        <dbReference type="Rhea" id="RHEA-COMP:10474"/>
        <dbReference type="Rhea" id="RHEA-COMP:10497"/>
        <dbReference type="ChEBI" id="CHEBI:11851"/>
        <dbReference type="ChEBI" id="CHEBI:15378"/>
        <dbReference type="ChEBI" id="CHEBI:16526"/>
        <dbReference type="ChEBI" id="CHEBI:83099"/>
        <dbReference type="ChEBI" id="CHEBI:83142"/>
        <dbReference type="EC" id="1.2.4.4"/>
    </reaction>
</comment>
<evidence type="ECO:0000256" key="1">
    <source>
        <dbReference type="ARBA" id="ARBA00001964"/>
    </source>
</evidence>
<dbReference type="GO" id="GO:0003863">
    <property type="term" value="F:branched-chain 2-oxo acid dehydrogenase activity"/>
    <property type="evidence" value="ECO:0007669"/>
    <property type="project" value="UniProtKB-EC"/>
</dbReference>
<evidence type="ECO:0000256" key="6">
    <source>
        <dbReference type="ARBA" id="ARBA00022723"/>
    </source>
</evidence>
<comment type="caution">
    <text evidence="14">The sequence shown here is derived from an EMBL/GenBank/DDBJ whole genome shotgun (WGS) entry which is preliminary data.</text>
</comment>
<comment type="subcellular location">
    <subcellularLocation>
        <location evidence="2">Mitochondrion matrix</location>
    </subcellularLocation>
</comment>
<dbReference type="PANTHER" id="PTHR43380:SF1">
    <property type="entry name" value="2-OXOISOVALERATE DEHYDROGENASE SUBUNIT ALPHA, MITOCHONDRIAL"/>
    <property type="match status" value="1"/>
</dbReference>
<dbReference type="AlphaFoldDB" id="A0ABD1YS63"/>